<evidence type="ECO:0000256" key="9">
    <source>
        <dbReference type="SAM" id="Phobius"/>
    </source>
</evidence>
<dbReference type="InterPro" id="IPR007387">
    <property type="entry name" value="TRAP_DctQ"/>
</dbReference>
<dbReference type="Proteomes" id="UP000077412">
    <property type="component" value="Chromosome"/>
</dbReference>
<evidence type="ECO:0000256" key="6">
    <source>
        <dbReference type="ARBA" id="ARBA00022989"/>
    </source>
</evidence>
<evidence type="ECO:0000256" key="1">
    <source>
        <dbReference type="ARBA" id="ARBA00004429"/>
    </source>
</evidence>
<comment type="subcellular location">
    <subcellularLocation>
        <location evidence="1">Cell inner membrane</location>
        <topology evidence="1">Multi-pass membrane protein</topology>
    </subcellularLocation>
</comment>
<evidence type="ECO:0000256" key="7">
    <source>
        <dbReference type="ARBA" id="ARBA00023136"/>
    </source>
</evidence>
<comment type="similarity">
    <text evidence="8">Belongs to the TRAP transporter small permease family.</text>
</comment>
<keyword evidence="3" id="KW-1003">Cell membrane</keyword>
<reference evidence="11 12" key="1">
    <citation type="submission" date="2016-08" db="EMBL/GenBank/DDBJ databases">
        <title>Complete genome sequence of Fictibacillus arsenicus G25-54, a strain with toxicity to nematodes and a potential arsenic-resistance activity.</title>
        <authorList>
            <person name="Zheng Z."/>
        </authorList>
    </citation>
    <scope>NUCLEOTIDE SEQUENCE [LARGE SCALE GENOMIC DNA]</scope>
    <source>
        <strain evidence="11 12">G25-54</strain>
    </source>
</reference>
<gene>
    <name evidence="11" type="ORF">ABE41_018190</name>
</gene>
<dbReference type="KEGG" id="far:ABE41_018190"/>
<feature type="domain" description="Tripartite ATP-independent periplasmic transporters DctQ component" evidence="10">
    <location>
        <begin position="30"/>
        <end position="158"/>
    </location>
</feature>
<keyword evidence="5 9" id="KW-0812">Transmembrane</keyword>
<organism evidence="11 12">
    <name type="scientific">Fictibacillus arsenicus</name>
    <dbReference type="NCBI Taxonomy" id="255247"/>
    <lineage>
        <taxon>Bacteria</taxon>
        <taxon>Bacillati</taxon>
        <taxon>Bacillota</taxon>
        <taxon>Bacilli</taxon>
        <taxon>Bacillales</taxon>
        <taxon>Fictibacillaceae</taxon>
        <taxon>Fictibacillus</taxon>
    </lineage>
</organism>
<feature type="transmembrane region" description="Helical" evidence="9">
    <location>
        <begin position="93"/>
        <end position="114"/>
    </location>
</feature>
<dbReference type="STRING" id="255247.ABE41_018190"/>
<keyword evidence="2" id="KW-0813">Transport</keyword>
<evidence type="ECO:0000256" key="5">
    <source>
        <dbReference type="ARBA" id="ARBA00022692"/>
    </source>
</evidence>
<name>A0A1B1Z937_9BACL</name>
<protein>
    <submittedName>
        <fullName evidence="11">TRAP transporter</fullName>
    </submittedName>
</protein>
<feature type="transmembrane region" description="Helical" evidence="9">
    <location>
        <begin position="59"/>
        <end position="81"/>
    </location>
</feature>
<evidence type="ECO:0000256" key="2">
    <source>
        <dbReference type="ARBA" id="ARBA00022448"/>
    </source>
</evidence>
<evidence type="ECO:0000256" key="3">
    <source>
        <dbReference type="ARBA" id="ARBA00022475"/>
    </source>
</evidence>
<evidence type="ECO:0000256" key="8">
    <source>
        <dbReference type="ARBA" id="ARBA00038436"/>
    </source>
</evidence>
<evidence type="ECO:0000259" key="10">
    <source>
        <dbReference type="Pfam" id="PF04290"/>
    </source>
</evidence>
<feature type="transmembrane region" description="Helical" evidence="9">
    <location>
        <begin position="21"/>
        <end position="39"/>
    </location>
</feature>
<dbReference type="AlphaFoldDB" id="A0A1B1Z937"/>
<dbReference type="Pfam" id="PF04290">
    <property type="entry name" value="DctQ"/>
    <property type="match status" value="1"/>
</dbReference>
<evidence type="ECO:0000313" key="12">
    <source>
        <dbReference type="Proteomes" id="UP000077412"/>
    </source>
</evidence>
<keyword evidence="4" id="KW-0997">Cell inner membrane</keyword>
<proteinExistence type="inferred from homology"/>
<dbReference type="GO" id="GO:0022857">
    <property type="term" value="F:transmembrane transporter activity"/>
    <property type="evidence" value="ECO:0007669"/>
    <property type="project" value="TreeGrafter"/>
</dbReference>
<evidence type="ECO:0000256" key="4">
    <source>
        <dbReference type="ARBA" id="ARBA00022519"/>
    </source>
</evidence>
<dbReference type="InterPro" id="IPR055348">
    <property type="entry name" value="DctQ"/>
</dbReference>
<keyword evidence="12" id="KW-1185">Reference proteome</keyword>
<dbReference type="EMBL" id="CP016761">
    <property type="protein sequence ID" value="ANX13946.1"/>
    <property type="molecule type" value="Genomic_DNA"/>
</dbReference>
<keyword evidence="7 9" id="KW-0472">Membrane</keyword>
<dbReference type="GO" id="GO:0015740">
    <property type="term" value="P:C4-dicarboxylate transport"/>
    <property type="evidence" value="ECO:0007669"/>
    <property type="project" value="TreeGrafter"/>
</dbReference>
<evidence type="ECO:0000313" key="11">
    <source>
        <dbReference type="EMBL" id="ANX13946.1"/>
    </source>
</evidence>
<dbReference type="OrthoDB" id="2086825at2"/>
<dbReference type="GO" id="GO:0005886">
    <property type="term" value="C:plasma membrane"/>
    <property type="evidence" value="ECO:0007669"/>
    <property type="project" value="UniProtKB-SubCell"/>
</dbReference>
<feature type="transmembrane region" description="Helical" evidence="9">
    <location>
        <begin position="134"/>
        <end position="155"/>
    </location>
</feature>
<dbReference type="PANTHER" id="PTHR35011:SF2">
    <property type="entry name" value="2,3-DIKETO-L-GULONATE TRAP TRANSPORTER SMALL PERMEASE PROTEIN YIAM"/>
    <property type="match status" value="1"/>
</dbReference>
<sequence>MVHTLRQYVRLTNLLNRVVGYLLFIMLAVMSVLITWQVFARFVAGNSLTFSEEASRFLMIWLTLLGAAYAVKEGSLIAVDILQNKLTGNRAKVLKVIMSVCTSVFYIILIIYGFKMAQNVSFQTAPTTGLSMFWPMLAVPVGGALMLINTVASLIEDFIGKEEL</sequence>
<keyword evidence="6 9" id="KW-1133">Transmembrane helix</keyword>
<dbReference type="RefSeq" id="WP_066293447.1">
    <property type="nucleotide sequence ID" value="NZ_CP016761.1"/>
</dbReference>
<dbReference type="PANTHER" id="PTHR35011">
    <property type="entry name" value="2,3-DIKETO-L-GULONATE TRAP TRANSPORTER SMALL PERMEASE PROTEIN YIAM"/>
    <property type="match status" value="1"/>
</dbReference>
<accession>A0A1B1Z937</accession>